<evidence type="ECO:0000313" key="4">
    <source>
        <dbReference type="EMBL" id="MDT0643510.1"/>
    </source>
</evidence>
<dbReference type="SUPFAM" id="SSF82153">
    <property type="entry name" value="FAS1 domain"/>
    <property type="match status" value="1"/>
</dbReference>
<protein>
    <submittedName>
        <fullName evidence="4">Fasciclin domain-containing protein</fullName>
    </submittedName>
</protein>
<dbReference type="InterPro" id="IPR050904">
    <property type="entry name" value="Adhesion/Biosynth-related"/>
</dbReference>
<dbReference type="PROSITE" id="PS50213">
    <property type="entry name" value="FAS1"/>
    <property type="match status" value="1"/>
</dbReference>
<dbReference type="RefSeq" id="WP_311535130.1">
    <property type="nucleotide sequence ID" value="NZ_JAVRHQ010000013.1"/>
</dbReference>
<feature type="domain" description="FAS1" evidence="3">
    <location>
        <begin position="90"/>
        <end position="224"/>
    </location>
</feature>
<evidence type="ECO:0000259" key="3">
    <source>
        <dbReference type="PROSITE" id="PS50213"/>
    </source>
</evidence>
<name>A0ABU3CBU7_9FLAO</name>
<dbReference type="SMART" id="SM00554">
    <property type="entry name" value="FAS1"/>
    <property type="match status" value="1"/>
</dbReference>
<dbReference type="Pfam" id="PF02469">
    <property type="entry name" value="Fasciclin"/>
    <property type="match status" value="1"/>
</dbReference>
<dbReference type="PANTHER" id="PTHR10900">
    <property type="entry name" value="PERIOSTIN-RELATED"/>
    <property type="match status" value="1"/>
</dbReference>
<reference evidence="4 5" key="1">
    <citation type="submission" date="2023-09" db="EMBL/GenBank/DDBJ databases">
        <authorList>
            <person name="Rey-Velasco X."/>
        </authorList>
    </citation>
    <scope>NUCLEOTIDE SEQUENCE [LARGE SCALE GENOMIC DNA]</scope>
    <source>
        <strain evidence="4 5">F363</strain>
    </source>
</reference>
<comment type="caution">
    <text evidence="4">The sequence shown here is derived from an EMBL/GenBank/DDBJ whole genome shotgun (WGS) entry which is preliminary data.</text>
</comment>
<dbReference type="InterPro" id="IPR036378">
    <property type="entry name" value="FAS1_dom_sf"/>
</dbReference>
<feature type="compositionally biased region" description="Polar residues" evidence="1">
    <location>
        <begin position="37"/>
        <end position="68"/>
    </location>
</feature>
<keyword evidence="5" id="KW-1185">Reference proteome</keyword>
<proteinExistence type="predicted"/>
<keyword evidence="2" id="KW-0732">Signal</keyword>
<dbReference type="Proteomes" id="UP001262889">
    <property type="component" value="Unassembled WGS sequence"/>
</dbReference>
<feature type="region of interest" description="Disordered" evidence="1">
    <location>
        <begin position="30"/>
        <end position="72"/>
    </location>
</feature>
<gene>
    <name evidence="4" type="ORF">RM553_11765</name>
</gene>
<accession>A0ABU3CBU7</accession>
<dbReference type="InterPro" id="IPR000782">
    <property type="entry name" value="FAS1_domain"/>
</dbReference>
<sequence>MKTPYLKSVLVAFLTVVGASIYGCGGASSNSENSNNTYDQSNSAGSTIDGNTMTGNETDQNNMTTSNAELPYPSSDMDYDNMFGGVDTKDYDILDLIGRDKNLSTFAALAKMANTGTKLNYTGPVTVFAPTNEAFEDMPLEKFNMLKDPNNKAQLSRFIQRHILPGKVSAIDFNSSQAIETSSEEEITIDTEMSGNVIYVGGAEVVKSDIDAKNGIIHIVSSVVEPTRDVFTD</sequence>
<dbReference type="PROSITE" id="PS51257">
    <property type="entry name" value="PROKAR_LIPOPROTEIN"/>
    <property type="match status" value="1"/>
</dbReference>
<dbReference type="PANTHER" id="PTHR10900:SF77">
    <property type="entry name" value="FI19380P1"/>
    <property type="match status" value="1"/>
</dbReference>
<dbReference type="EMBL" id="JAVRHQ010000013">
    <property type="protein sequence ID" value="MDT0643510.1"/>
    <property type="molecule type" value="Genomic_DNA"/>
</dbReference>
<organism evidence="4 5">
    <name type="scientific">Autumnicola tepida</name>
    <dbReference type="NCBI Taxonomy" id="3075595"/>
    <lineage>
        <taxon>Bacteria</taxon>
        <taxon>Pseudomonadati</taxon>
        <taxon>Bacteroidota</taxon>
        <taxon>Flavobacteriia</taxon>
        <taxon>Flavobacteriales</taxon>
        <taxon>Flavobacteriaceae</taxon>
        <taxon>Autumnicola</taxon>
    </lineage>
</organism>
<evidence type="ECO:0000256" key="1">
    <source>
        <dbReference type="SAM" id="MobiDB-lite"/>
    </source>
</evidence>
<evidence type="ECO:0000256" key="2">
    <source>
        <dbReference type="SAM" id="SignalP"/>
    </source>
</evidence>
<feature type="signal peptide" evidence="2">
    <location>
        <begin position="1"/>
        <end position="23"/>
    </location>
</feature>
<evidence type="ECO:0000313" key="5">
    <source>
        <dbReference type="Proteomes" id="UP001262889"/>
    </source>
</evidence>
<feature type="chain" id="PRO_5046785857" evidence="2">
    <location>
        <begin position="24"/>
        <end position="233"/>
    </location>
</feature>
<dbReference type="Gene3D" id="2.30.180.10">
    <property type="entry name" value="FAS1 domain"/>
    <property type="match status" value="1"/>
</dbReference>